<feature type="transmembrane region" description="Helical" evidence="4">
    <location>
        <begin position="85"/>
        <end position="104"/>
    </location>
</feature>
<dbReference type="Pfam" id="PF07690">
    <property type="entry name" value="MFS_1"/>
    <property type="match status" value="1"/>
</dbReference>
<protein>
    <submittedName>
        <fullName evidence="6">Cyanate permease</fullName>
    </submittedName>
</protein>
<dbReference type="InterPro" id="IPR052528">
    <property type="entry name" value="Sugar_transport-like"/>
</dbReference>
<proteinExistence type="predicted"/>
<feature type="transmembrane region" description="Helical" evidence="4">
    <location>
        <begin position="21"/>
        <end position="42"/>
    </location>
</feature>
<evidence type="ECO:0000259" key="5">
    <source>
        <dbReference type="PROSITE" id="PS50850"/>
    </source>
</evidence>
<dbReference type="PANTHER" id="PTHR23526:SF4">
    <property type="entry name" value="INTEGRAL MEMBRANE TRANSPORT PROTEIN"/>
    <property type="match status" value="1"/>
</dbReference>
<feature type="transmembrane region" description="Helical" evidence="4">
    <location>
        <begin position="110"/>
        <end position="132"/>
    </location>
</feature>
<evidence type="ECO:0000256" key="1">
    <source>
        <dbReference type="ARBA" id="ARBA00022692"/>
    </source>
</evidence>
<sequence>MPVDYAPETDDLPPPKAFQDLLVVTVALSLAMLANAMLLLTVPLKALALEISPSMIGLVVSAPYILPLILAIPVGGYIGRIGARTVIIGGAVGMATGPVFSLLFPTLAGLLVTQLIAGMSNMLLIIAAQALISGLARGKTLEQYFGWYTMGMSGGQLLGPLLAGYLIDQHSINHAFVAIALVPVLSALMALLLSPHASRGTPAPKSAAGYGAQWQLFRTNRGLQLSMAMASVSLFIMSVHSGFMPVYLEGLSISAATVGVLISLRALTSMLVRLVMSPMIGWLGGRTRSIQIGVLCVTLSLMLTGLAGDRVVWLALLAVGIGIAGGLSQPLSMVILSESVSKAQRGPSLALRLMGNRLAQAIAPLMVGLIADLWGFPVAFAASSGALLLLFGLWAKWAGLGRELRAERSDD</sequence>
<dbReference type="SUPFAM" id="SSF103473">
    <property type="entry name" value="MFS general substrate transporter"/>
    <property type="match status" value="1"/>
</dbReference>
<keyword evidence="3 4" id="KW-0472">Membrane</keyword>
<gene>
    <name evidence="6" type="ORF">Msub_20184</name>
</gene>
<feature type="transmembrane region" description="Helical" evidence="4">
    <location>
        <begin position="225"/>
        <end position="247"/>
    </location>
</feature>
<dbReference type="InterPro" id="IPR020846">
    <property type="entry name" value="MFS_dom"/>
</dbReference>
<feature type="transmembrane region" description="Helical" evidence="4">
    <location>
        <begin position="376"/>
        <end position="395"/>
    </location>
</feature>
<feature type="domain" description="Major facilitator superfamily (MFS) profile" evidence="5">
    <location>
        <begin position="20"/>
        <end position="410"/>
    </location>
</feature>
<dbReference type="Gene3D" id="1.20.1250.20">
    <property type="entry name" value="MFS general substrate transporter like domains"/>
    <property type="match status" value="2"/>
</dbReference>
<feature type="transmembrane region" description="Helical" evidence="4">
    <location>
        <begin position="144"/>
        <end position="167"/>
    </location>
</feature>
<comment type="caution">
    <text evidence="6">The sequence shown here is derived from an EMBL/GenBank/DDBJ whole genome shotgun (WGS) entry which is preliminary data.</text>
</comment>
<reference evidence="6 7" key="1">
    <citation type="submission" date="2015-06" db="EMBL/GenBank/DDBJ databases">
        <title>Marinobacter subterrani, a genetically tractable neutrophilic iron-oxidizing strain isolated from the Soudan Iron Mine.</title>
        <authorList>
            <person name="Bonis B.M."/>
            <person name="Gralnick J.A."/>
        </authorList>
    </citation>
    <scope>NUCLEOTIDE SEQUENCE [LARGE SCALE GENOMIC DNA]</scope>
    <source>
        <strain evidence="6 7">JG233</strain>
    </source>
</reference>
<name>A0A0J7J3C8_9GAMM</name>
<keyword evidence="1 4" id="KW-0812">Transmembrane</keyword>
<feature type="transmembrane region" description="Helical" evidence="4">
    <location>
        <begin position="173"/>
        <end position="193"/>
    </location>
</feature>
<keyword evidence="7" id="KW-1185">Reference proteome</keyword>
<dbReference type="PANTHER" id="PTHR23526">
    <property type="entry name" value="INTEGRAL MEMBRANE TRANSPORT PROTEIN-RELATED"/>
    <property type="match status" value="1"/>
</dbReference>
<dbReference type="GO" id="GO:0022857">
    <property type="term" value="F:transmembrane transporter activity"/>
    <property type="evidence" value="ECO:0007669"/>
    <property type="project" value="InterPro"/>
</dbReference>
<accession>A0A0J7J3C8</accession>
<dbReference type="AlphaFoldDB" id="A0A0J7J3C8"/>
<feature type="transmembrane region" description="Helical" evidence="4">
    <location>
        <begin position="54"/>
        <end position="78"/>
    </location>
</feature>
<dbReference type="PATRIC" id="fig|1658765.3.peg.3450"/>
<dbReference type="OrthoDB" id="6362084at2"/>
<dbReference type="RefSeq" id="WP_048497301.1">
    <property type="nucleotide sequence ID" value="NZ_LFBU01000002.1"/>
</dbReference>
<evidence type="ECO:0000313" key="7">
    <source>
        <dbReference type="Proteomes" id="UP000036102"/>
    </source>
</evidence>
<feature type="transmembrane region" description="Helical" evidence="4">
    <location>
        <begin position="253"/>
        <end position="276"/>
    </location>
</feature>
<evidence type="ECO:0000256" key="3">
    <source>
        <dbReference type="ARBA" id="ARBA00023136"/>
    </source>
</evidence>
<evidence type="ECO:0000256" key="2">
    <source>
        <dbReference type="ARBA" id="ARBA00022989"/>
    </source>
</evidence>
<evidence type="ECO:0000313" key="6">
    <source>
        <dbReference type="EMBL" id="KMQ72988.1"/>
    </source>
</evidence>
<evidence type="ECO:0000256" key="4">
    <source>
        <dbReference type="SAM" id="Phobius"/>
    </source>
</evidence>
<dbReference type="InterPro" id="IPR011701">
    <property type="entry name" value="MFS"/>
</dbReference>
<dbReference type="STRING" id="1658765.Msub_20184"/>
<feature type="transmembrane region" description="Helical" evidence="4">
    <location>
        <begin position="313"/>
        <end position="337"/>
    </location>
</feature>
<dbReference type="InterPro" id="IPR036259">
    <property type="entry name" value="MFS_trans_sf"/>
</dbReference>
<dbReference type="Proteomes" id="UP000036102">
    <property type="component" value="Unassembled WGS sequence"/>
</dbReference>
<keyword evidence="2 4" id="KW-1133">Transmembrane helix</keyword>
<dbReference type="EMBL" id="LFBU01000002">
    <property type="protein sequence ID" value="KMQ72988.1"/>
    <property type="molecule type" value="Genomic_DNA"/>
</dbReference>
<dbReference type="PROSITE" id="PS50850">
    <property type="entry name" value="MFS"/>
    <property type="match status" value="1"/>
</dbReference>
<organism evidence="6 7">
    <name type="scientific">Marinobacter subterrani</name>
    <dbReference type="NCBI Taxonomy" id="1658765"/>
    <lineage>
        <taxon>Bacteria</taxon>
        <taxon>Pseudomonadati</taxon>
        <taxon>Pseudomonadota</taxon>
        <taxon>Gammaproteobacteria</taxon>
        <taxon>Pseudomonadales</taxon>
        <taxon>Marinobacteraceae</taxon>
        <taxon>Marinobacter</taxon>
    </lineage>
</organism>